<proteinExistence type="predicted"/>
<accession>A0A5J4SR44</accession>
<organism evidence="1">
    <name type="scientific">termite gut metagenome</name>
    <dbReference type="NCBI Taxonomy" id="433724"/>
    <lineage>
        <taxon>unclassified sequences</taxon>
        <taxon>metagenomes</taxon>
        <taxon>organismal metagenomes</taxon>
    </lineage>
</organism>
<dbReference type="EMBL" id="SNRY01000065">
    <property type="protein sequence ID" value="KAA6348566.1"/>
    <property type="molecule type" value="Genomic_DNA"/>
</dbReference>
<dbReference type="Pfam" id="PF03400">
    <property type="entry name" value="DDE_Tnp_IS1"/>
    <property type="match status" value="1"/>
</dbReference>
<dbReference type="GO" id="GO:0003677">
    <property type="term" value="F:DNA binding"/>
    <property type="evidence" value="ECO:0007669"/>
    <property type="project" value="InterPro"/>
</dbReference>
<dbReference type="AlphaFoldDB" id="A0A5J4SR44"/>
<reference evidence="1" key="1">
    <citation type="submission" date="2019-03" db="EMBL/GenBank/DDBJ databases">
        <title>Single cell metagenomics reveals metabolic interactions within the superorganism composed of flagellate Streblomastix strix and complex community of Bacteroidetes bacteria on its surface.</title>
        <authorList>
            <person name="Treitli S.C."/>
            <person name="Kolisko M."/>
            <person name="Husnik F."/>
            <person name="Keeling P."/>
            <person name="Hampl V."/>
        </authorList>
    </citation>
    <scope>NUCLEOTIDE SEQUENCE</scope>
    <source>
        <strain evidence="1">STM</strain>
    </source>
</reference>
<comment type="caution">
    <text evidence="1">The sequence shown here is derived from an EMBL/GenBank/DDBJ whole genome shotgun (WGS) entry which is preliminary data.</text>
</comment>
<evidence type="ECO:0000313" key="1">
    <source>
        <dbReference type="EMBL" id="KAA6348566.1"/>
    </source>
</evidence>
<dbReference type="GO" id="GO:0006313">
    <property type="term" value="P:DNA transposition"/>
    <property type="evidence" value="ECO:0007669"/>
    <property type="project" value="InterPro"/>
</dbReference>
<gene>
    <name evidence="1" type="ORF">EZS27_003976</name>
</gene>
<sequence>MLVRGVGIRDISEIEKVSINKVLSVLVHSNHKIKPKQSHYDKLEVDELWIYVGNKKNKVWLIYAYHRVTGEIVAYIWGKRNLKQPVN</sequence>
<protein>
    <recommendedName>
        <fullName evidence="2">DDE domain-containing protein</fullName>
    </recommendedName>
</protein>
<dbReference type="InterPro" id="IPR005063">
    <property type="entry name" value="Transposase_27"/>
</dbReference>
<dbReference type="GO" id="GO:0004803">
    <property type="term" value="F:transposase activity"/>
    <property type="evidence" value="ECO:0007669"/>
    <property type="project" value="InterPro"/>
</dbReference>
<evidence type="ECO:0008006" key="2">
    <source>
        <dbReference type="Google" id="ProtNLM"/>
    </source>
</evidence>
<name>A0A5J4SR44_9ZZZZ</name>